<reference evidence="2" key="1">
    <citation type="journal article" date="2019" name="Int. J. Syst. Evol. Microbiol.">
        <title>The Global Catalogue of Microorganisms (GCM) 10K type strain sequencing project: providing services to taxonomists for standard genome sequencing and annotation.</title>
        <authorList>
            <consortium name="The Broad Institute Genomics Platform"/>
            <consortium name="The Broad Institute Genome Sequencing Center for Infectious Disease"/>
            <person name="Wu L."/>
            <person name="Ma J."/>
        </authorList>
    </citation>
    <scope>NUCLEOTIDE SEQUENCE [LARGE SCALE GENOMIC DNA]</scope>
    <source>
        <strain evidence="2">KCTC 23314</strain>
    </source>
</reference>
<evidence type="ECO:0000313" key="2">
    <source>
        <dbReference type="Proteomes" id="UP000626210"/>
    </source>
</evidence>
<accession>A0ABQ3GFF4</accession>
<comment type="caution">
    <text evidence="1">The sequence shown here is derived from an EMBL/GenBank/DDBJ whole genome shotgun (WGS) entry which is preliminary data.</text>
</comment>
<keyword evidence="2" id="KW-1185">Reference proteome</keyword>
<protein>
    <submittedName>
        <fullName evidence="1">Uncharacterized protein</fullName>
    </submittedName>
</protein>
<dbReference type="RefSeq" id="WP_189690860.1">
    <property type="nucleotide sequence ID" value="NZ_BMYK01000044.1"/>
</dbReference>
<dbReference type="Proteomes" id="UP000626210">
    <property type="component" value="Unassembled WGS sequence"/>
</dbReference>
<organism evidence="1 2">
    <name type="scientific">Pseudorhodoferax aquiterrae</name>
    <dbReference type="NCBI Taxonomy" id="747304"/>
    <lineage>
        <taxon>Bacteria</taxon>
        <taxon>Pseudomonadati</taxon>
        <taxon>Pseudomonadota</taxon>
        <taxon>Betaproteobacteria</taxon>
        <taxon>Burkholderiales</taxon>
        <taxon>Comamonadaceae</taxon>
    </lineage>
</organism>
<gene>
    <name evidence="1" type="ORF">GCM10007320_63510</name>
</gene>
<name>A0ABQ3GFF4_9BURK</name>
<proteinExistence type="predicted"/>
<dbReference type="EMBL" id="BMYK01000044">
    <property type="protein sequence ID" value="GHD03446.1"/>
    <property type="molecule type" value="Genomic_DNA"/>
</dbReference>
<evidence type="ECO:0000313" key="1">
    <source>
        <dbReference type="EMBL" id="GHD03446.1"/>
    </source>
</evidence>
<sequence length="206" mass="23254">MADTLYRVQEFPEVFVDACLRDSSGTMKFLSVYGRDGSLMQFEAAMQLGHKEGGVSRFQLVADGARHAVDVGNANGLTTFSGRLPRQNVFGPLSQVWMYDKAFTTLDRPNRIGWVMHRAGTGQGAQDRLRGLLDQAWELTRQLSPVALLDAWRPELQAWCMEKLAYQRLGDALYPPLGQVDAMRVSISDHFLRFVSDQVRQRVFVL</sequence>